<evidence type="ECO:0000313" key="2">
    <source>
        <dbReference type="EMBL" id="AKG51627.1"/>
    </source>
</evidence>
<protein>
    <submittedName>
        <fullName evidence="2">UL27</fullName>
    </submittedName>
</protein>
<feature type="compositionally biased region" description="Polar residues" evidence="1">
    <location>
        <begin position="74"/>
        <end position="87"/>
    </location>
</feature>
<reference evidence="2 3" key="2">
    <citation type="journal article" date="2015" name="Genome Announc.">
        <title>Complete Genome Sequences of Mandrillus leucophaeus and Papio ursinus Cytomegaloviruses.</title>
        <authorList>
            <person name="Blewett E.L."/>
            <person name="Sherrod C.J."/>
            <person name="Texier J.R."/>
            <person name="Conrad T.M."/>
            <person name="Dittmer D.P."/>
        </authorList>
    </citation>
    <scope>NUCLEOTIDE SEQUENCE [LARGE SCALE GENOMIC DNA]</scope>
    <source>
        <strain evidence="2">OCOM4-52</strain>
    </source>
</reference>
<reference evidence="2 3" key="1">
    <citation type="journal article" date="2001" name="Arch. Virol.">
        <title>Isolation and characterization of an endogenous cytomegalovirus (BaCMV) from baboons.</title>
        <authorList>
            <person name="Blewett E.L."/>
            <person name="White G."/>
            <person name="Saliki J.T."/>
            <person name="Eberle R."/>
        </authorList>
    </citation>
    <scope>NUCLEOTIDE SEQUENCE [LARGE SCALE GENOMIC DNA]</scope>
    <source>
        <strain evidence="2">OCOM4-52</strain>
    </source>
</reference>
<proteinExistence type="predicted"/>
<feature type="compositionally biased region" description="Basic and acidic residues" evidence="1">
    <location>
        <begin position="63"/>
        <end position="73"/>
    </location>
</feature>
<evidence type="ECO:0000313" key="3">
    <source>
        <dbReference type="Proteomes" id="UP000171701"/>
    </source>
</evidence>
<name>A0A0F7GA43_9BETA</name>
<dbReference type="OrthoDB" id="2708at10239"/>
<keyword evidence="3" id="KW-1185">Reference proteome</keyword>
<accession>A0A0F7GA43</accession>
<dbReference type="KEGG" id="vg:24284884"/>
<feature type="region of interest" description="Disordered" evidence="1">
    <location>
        <begin position="54"/>
        <end position="87"/>
    </location>
</feature>
<dbReference type="InterPro" id="IPR010302">
    <property type="entry name" value="UL27-like_protein_herpesevirus"/>
</dbReference>
<dbReference type="Proteomes" id="UP000171701">
    <property type="component" value="Segment"/>
</dbReference>
<dbReference type="EMBL" id="KR351281">
    <property type="protein sequence ID" value="AKG51627.1"/>
    <property type="molecule type" value="Genomic_DNA"/>
</dbReference>
<sequence length="584" mass="66465">MATGGVIAEDLYSNPRTAFEFVEDCPDDDFCHNFMRTYLAPVRDRRQAVLMGLCKAPGPKKKSKEEKPKEKRTGASQRPKNTSNNNKSPIVYVRRSFLANSAFATAHGKYNIRGLCLQADLAVWGLLRGVSSRPEPGNFCWMNVSQFRRVVAAGPFLPEISRSAKRIAVAVATGQYAVCTLLNYKVFGTKTHYVRQLCVLTDELFRRLSGTMCLFLNPDERELIDRCSPVSLCKKLSLNYRAQKNAVFFHPRFHVKAEEALKALYAKFCTCGDCHESPLPNGSDATAATATESPRPRLEDAELRLLNYTQLGKFHLPAIRHLTASEQLRVQQSVARDLGFADWSNTLVDDFFLLPVGMSCGTPCQGYAMYLMSNTVLALRVIRLLYITVRHEQNACVRALCRDVDCLIKMFRYESFSIRKGLVQNAAQRMEVSRFRRHVQDLKQIKFTVSDLVETFCEFMKIVNRIPDYQCVSMNIKRELVLLHLLKLRRVYDFSSPETRKSERLAWYYLRHGDVPLDAGLLMTFSSLLADCELSNNANRCRRKVPFEIPASAAVTVRYQGHLEKLSRLHVRRFRPHEVGGCAI</sequence>
<evidence type="ECO:0000256" key="1">
    <source>
        <dbReference type="SAM" id="MobiDB-lite"/>
    </source>
</evidence>
<organism evidence="2 3">
    <name type="scientific">Papiine betaherpesvirus 4</name>
    <dbReference type="NCBI Taxonomy" id="2560624"/>
    <lineage>
        <taxon>Viruses</taxon>
        <taxon>Duplodnaviria</taxon>
        <taxon>Heunggongvirae</taxon>
        <taxon>Peploviricota</taxon>
        <taxon>Herviviricetes</taxon>
        <taxon>Herpesvirales</taxon>
        <taxon>Orthoherpesviridae</taxon>
        <taxon>Betaherpesvirinae</taxon>
        <taxon>Cytomegalovirus</taxon>
        <taxon>Cytomegalovirus papiinebeta4</taxon>
    </lineage>
</organism>
<dbReference type="Pfam" id="PF05999">
    <property type="entry name" value="Herpes_U5"/>
    <property type="match status" value="1"/>
</dbReference>